<feature type="compositionally biased region" description="Polar residues" evidence="1">
    <location>
        <begin position="228"/>
        <end position="238"/>
    </location>
</feature>
<dbReference type="PANTHER" id="PTHR37327">
    <property type="entry name" value="CHROMOSOME 1, WHOLE GENOME SHOTGUN SEQUENCE"/>
    <property type="match status" value="1"/>
</dbReference>
<protein>
    <recommendedName>
        <fullName evidence="2">MIT domain-containing protein</fullName>
    </recommendedName>
</protein>
<gene>
    <name evidence="3" type="ORF">INT43_002286</name>
</gene>
<sequence length="590" mass="65226">MSTEVIRAGAVTPSDGEKYAASEGQPPPSRPSSKAILRKALALANDAVLCDTANNVKGAVEAYTEAVQLLDIVLEQMENETDKMKLREIHATYSERIRLLSKIEPVKGAPTQFKQKSTQDDEATAIRKAPPEIVMQSSTSTPAPTGKSHTNTKRRINQRSMSISDSAINRPSSVFNIPPPPPFQPPAQLKEANIKQPAQELQVPKLTTTARRKVSPTPPDDAPVKTADPSTSGSNKPTIISGIVHQNSDDPVKSLVDALSESPTEIESPVAPPGNNLRQHLSPPPRTHSIISTTLPRARKSSLLSANIYRNHSNASDEGETNATEAFTRLTGQRAPSDIMRMTGPDPTEKFDRSATIKALSLMRSLELSMTVGGHITQRLYVPKNLWYQPNIRLPSLDVKVSVCDSILSALTRLEAWHRLEDVKGALSHLSSLENCLENTQMSLSRKLGMPKITKIDSPSVEQEIYRKEPKDTARKHQSIIAWGNKLSKSVERMNAFNLAKSEDSPRHYVETLVRLFQSVHILDTWLRYYHSMLMDPHQPADKKPQLDALVQKLGKICYLLHTTVCSFVIRDLSIMLGKWVKRGGGWVGE</sequence>
<dbReference type="InterPro" id="IPR007330">
    <property type="entry name" value="MIT_dom"/>
</dbReference>
<feature type="region of interest" description="Disordered" evidence="1">
    <location>
        <begin position="135"/>
        <end position="249"/>
    </location>
</feature>
<feature type="compositionally biased region" description="Polar residues" evidence="1">
    <location>
        <begin position="158"/>
        <end position="175"/>
    </location>
</feature>
<proteinExistence type="predicted"/>
<keyword evidence="4" id="KW-1185">Reference proteome</keyword>
<comment type="caution">
    <text evidence="3">The sequence shown here is derived from an EMBL/GenBank/DDBJ whole genome shotgun (WGS) entry which is preliminary data.</text>
</comment>
<feature type="domain" description="MIT" evidence="2">
    <location>
        <begin position="37"/>
        <end position="100"/>
    </location>
</feature>
<dbReference type="SUPFAM" id="SSF116846">
    <property type="entry name" value="MIT domain"/>
    <property type="match status" value="1"/>
</dbReference>
<evidence type="ECO:0000313" key="4">
    <source>
        <dbReference type="Proteomes" id="UP000654370"/>
    </source>
</evidence>
<dbReference type="PANTHER" id="PTHR37327:SF1">
    <property type="entry name" value="MICROTUBULE INTERACTING AND TRANSPORT DOMAIN-CONTAINING PROTEIN"/>
    <property type="match status" value="1"/>
</dbReference>
<dbReference type="EMBL" id="JAEPQZ010000001">
    <property type="protein sequence ID" value="KAG2185848.1"/>
    <property type="molecule type" value="Genomic_DNA"/>
</dbReference>
<dbReference type="Proteomes" id="UP000654370">
    <property type="component" value="Unassembled WGS sequence"/>
</dbReference>
<dbReference type="Pfam" id="PF04212">
    <property type="entry name" value="MIT"/>
    <property type="match status" value="1"/>
</dbReference>
<accession>A0A8H7Q5W9</accession>
<feature type="region of interest" description="Disordered" evidence="1">
    <location>
        <begin position="1"/>
        <end position="33"/>
    </location>
</feature>
<dbReference type="InterPro" id="IPR036181">
    <property type="entry name" value="MIT_dom_sf"/>
</dbReference>
<organism evidence="3 4">
    <name type="scientific">Mortierella isabellina</name>
    <name type="common">Filamentous fungus</name>
    <name type="synonym">Umbelopsis isabellina</name>
    <dbReference type="NCBI Taxonomy" id="91625"/>
    <lineage>
        <taxon>Eukaryota</taxon>
        <taxon>Fungi</taxon>
        <taxon>Fungi incertae sedis</taxon>
        <taxon>Mucoromycota</taxon>
        <taxon>Mucoromycotina</taxon>
        <taxon>Umbelopsidomycetes</taxon>
        <taxon>Umbelopsidales</taxon>
        <taxon>Umbelopsidaceae</taxon>
        <taxon>Umbelopsis</taxon>
    </lineage>
</organism>
<dbReference type="Gene3D" id="1.20.58.80">
    <property type="entry name" value="Phosphotransferase system, lactose/cellobiose-type IIA subunit"/>
    <property type="match status" value="1"/>
</dbReference>
<reference evidence="3" key="1">
    <citation type="submission" date="2020-12" db="EMBL/GenBank/DDBJ databases">
        <title>Metabolic potential, ecology and presence of endohyphal bacteria is reflected in genomic diversity of Mucoromycotina.</title>
        <authorList>
            <person name="Muszewska A."/>
            <person name="Okrasinska A."/>
            <person name="Steczkiewicz K."/>
            <person name="Drgas O."/>
            <person name="Orlowska M."/>
            <person name="Perlinska-Lenart U."/>
            <person name="Aleksandrzak-Piekarczyk T."/>
            <person name="Szatraj K."/>
            <person name="Zielenkiewicz U."/>
            <person name="Pilsyk S."/>
            <person name="Malc E."/>
            <person name="Mieczkowski P."/>
            <person name="Kruszewska J.S."/>
            <person name="Biernat P."/>
            <person name="Pawlowska J."/>
        </authorList>
    </citation>
    <scope>NUCLEOTIDE SEQUENCE</scope>
    <source>
        <strain evidence="3">WA0000067209</strain>
    </source>
</reference>
<evidence type="ECO:0000256" key="1">
    <source>
        <dbReference type="SAM" id="MobiDB-lite"/>
    </source>
</evidence>
<evidence type="ECO:0000313" key="3">
    <source>
        <dbReference type="EMBL" id="KAG2185848.1"/>
    </source>
</evidence>
<name>A0A8H7Q5W9_MORIS</name>
<dbReference type="OrthoDB" id="2245455at2759"/>
<feature type="region of interest" description="Disordered" evidence="1">
    <location>
        <begin position="265"/>
        <end position="286"/>
    </location>
</feature>
<dbReference type="AlphaFoldDB" id="A0A8H7Q5W9"/>
<evidence type="ECO:0000259" key="2">
    <source>
        <dbReference type="Pfam" id="PF04212"/>
    </source>
</evidence>
<feature type="compositionally biased region" description="Polar residues" evidence="1">
    <location>
        <begin position="135"/>
        <end position="149"/>
    </location>
</feature>